<dbReference type="GO" id="GO:0004601">
    <property type="term" value="F:peroxidase activity"/>
    <property type="evidence" value="ECO:0007669"/>
    <property type="project" value="InterPro"/>
</dbReference>
<dbReference type="Pfam" id="PF21167">
    <property type="entry name" value="DUF6851"/>
    <property type="match status" value="1"/>
</dbReference>
<dbReference type="PANTHER" id="PTHR34599">
    <property type="entry name" value="PEROXIDASE-RELATED"/>
    <property type="match status" value="1"/>
</dbReference>
<dbReference type="InterPro" id="IPR055161">
    <property type="entry name" value="NapH1-like_2nd"/>
</dbReference>
<dbReference type="Proteomes" id="UP000017842">
    <property type="component" value="Unassembled WGS sequence"/>
</dbReference>
<organism evidence="4 5">
    <name type="scientific">Methyloglobulus morosus KoM1</name>
    <dbReference type="NCBI Taxonomy" id="1116472"/>
    <lineage>
        <taxon>Bacteria</taxon>
        <taxon>Pseudomonadati</taxon>
        <taxon>Pseudomonadota</taxon>
        <taxon>Gammaproteobacteria</taxon>
        <taxon>Methylococcales</taxon>
        <taxon>Methylococcaceae</taxon>
        <taxon>Methyloglobulus</taxon>
    </lineage>
</organism>
<protein>
    <recommendedName>
        <fullName evidence="6">Phosphoesterase</fullName>
    </recommendedName>
</protein>
<dbReference type="Gene3D" id="1.10.606.10">
    <property type="entry name" value="Vanadium-containing Chloroperoxidase, domain 2"/>
    <property type="match status" value="1"/>
</dbReference>
<dbReference type="PANTHER" id="PTHR34599:SF2">
    <property type="entry name" value="TRAF-TYPE DOMAIN-CONTAINING PROTEIN"/>
    <property type="match status" value="1"/>
</dbReference>
<dbReference type="eggNOG" id="COG2931">
    <property type="taxonomic scope" value="Bacteria"/>
</dbReference>
<dbReference type="EMBL" id="AYLO01000144">
    <property type="protein sequence ID" value="ESS67828.1"/>
    <property type="molecule type" value="Genomic_DNA"/>
</dbReference>
<evidence type="ECO:0000313" key="4">
    <source>
        <dbReference type="EMBL" id="ESS67828.1"/>
    </source>
</evidence>
<evidence type="ECO:0000313" key="5">
    <source>
        <dbReference type="Proteomes" id="UP000017842"/>
    </source>
</evidence>
<gene>
    <name evidence="4" type="ORF">MGMO_157c00060</name>
</gene>
<dbReference type="Gene3D" id="1.20.144.10">
    <property type="entry name" value="Phosphatidic acid phosphatase type 2/haloperoxidase"/>
    <property type="match status" value="1"/>
</dbReference>
<evidence type="ECO:0000259" key="3">
    <source>
        <dbReference type="Pfam" id="PF22778"/>
    </source>
</evidence>
<evidence type="ECO:0008006" key="6">
    <source>
        <dbReference type="Google" id="ProtNLM"/>
    </source>
</evidence>
<dbReference type="CDD" id="cd03398">
    <property type="entry name" value="PAP2_haloperoxidase"/>
    <property type="match status" value="1"/>
</dbReference>
<reference evidence="4 5" key="1">
    <citation type="journal article" date="2013" name="Genome Announc.">
        <title>Draft Genome Sequence of the Methanotrophic Gammaproteobacterium Methyloglobulus morosus DSM 22980 Strain KoM1.</title>
        <authorList>
            <person name="Poehlein A."/>
            <person name="Deutzmann J.S."/>
            <person name="Daniel R."/>
            <person name="Simeonova D.D."/>
        </authorList>
    </citation>
    <scope>NUCLEOTIDE SEQUENCE [LARGE SCALE GENOMIC DNA]</scope>
    <source>
        <strain evidence="4 5">KoM1</strain>
    </source>
</reference>
<proteinExistence type="predicted"/>
<dbReference type="Pfam" id="PF22778">
    <property type="entry name" value="VCPO_2nd"/>
    <property type="match status" value="1"/>
</dbReference>
<keyword evidence="1" id="KW-0732">Signal</keyword>
<feature type="signal peptide" evidence="1">
    <location>
        <begin position="1"/>
        <end position="27"/>
    </location>
</feature>
<dbReference type="STRING" id="1116472.MGMO_157c00060"/>
<dbReference type="InterPro" id="IPR036938">
    <property type="entry name" value="PAP2/HPO_sf"/>
</dbReference>
<dbReference type="AlphaFoldDB" id="V5BTD5"/>
<dbReference type="PATRIC" id="fig|1116472.3.peg.3708"/>
<sequence>MSNKNSKNILLSASITALLATSPTVFAAGNTVVTQWNEAALEAIRITHPGPPIVARALAITHTCMYDAWAAYDIKAKGTRYGNNLRRPSNESTNTNKEKALSFAAHECLSDLFPTEVSSFNALMTTLGYNPSDNSTDTTTPAGIGNVTAKAVLDFRHHDGSNQLGDLNPGAYSDYTGYSPVNTPTAINNPNHWQPLEINGNVQKFITPHWGNVIPFAMKSGNQFRKTLLKPADYFKDPERYQLQAKQVLEYSAKLTDEKKVIAEYWADGPASELPPGHWTLFAEYVSDRDHHTVDQDVKMFFAMTNAVFDASIASWDAKRFFDYVRPVTAIHFLYAGQQIESWQGTVDGADWKPYQAANVVTPPFAEYISGHSVFSAAAAETLKLFTGNDNFGGSVTIAKGSSRVEPGLVPTNDTVLYWATFSDAADEAGISRRFGGIHFIDGDLESRKLGRVIGQNAWNKTLSLFNEESHHGHSDDHSHSHDN</sequence>
<feature type="domain" description="Vanadium-dependent haloperoxidase NapH1-like second helical-bundle" evidence="3">
    <location>
        <begin position="300"/>
        <end position="458"/>
    </location>
</feature>
<comment type="caution">
    <text evidence="4">The sequence shown here is derived from an EMBL/GenBank/DDBJ whole genome shotgun (WGS) entry which is preliminary data.</text>
</comment>
<feature type="domain" description="DUF6851" evidence="2">
    <location>
        <begin position="61"/>
        <end position="195"/>
    </location>
</feature>
<dbReference type="InterPro" id="IPR016119">
    <property type="entry name" value="Br/Cl_peroxidase_C"/>
</dbReference>
<name>V5BTD5_9GAMM</name>
<accession>V5BTD5</accession>
<evidence type="ECO:0000256" key="1">
    <source>
        <dbReference type="SAM" id="SignalP"/>
    </source>
</evidence>
<dbReference type="SUPFAM" id="SSF48317">
    <property type="entry name" value="Acid phosphatase/Vanadium-dependent haloperoxidase"/>
    <property type="match status" value="1"/>
</dbReference>
<keyword evidence="5" id="KW-1185">Reference proteome</keyword>
<evidence type="ECO:0000259" key="2">
    <source>
        <dbReference type="Pfam" id="PF21167"/>
    </source>
</evidence>
<dbReference type="InterPro" id="IPR052559">
    <property type="entry name" value="V-haloperoxidase"/>
</dbReference>
<dbReference type="InterPro" id="IPR049283">
    <property type="entry name" value="DUF6851"/>
</dbReference>
<feature type="chain" id="PRO_5004731629" description="Phosphoesterase" evidence="1">
    <location>
        <begin position="28"/>
        <end position="484"/>
    </location>
</feature>